<dbReference type="WBParaSite" id="TCLT_0000785301-mRNA-1">
    <property type="protein sequence ID" value="TCLT_0000785301-mRNA-1"/>
    <property type="gene ID" value="TCLT_0000785301"/>
</dbReference>
<dbReference type="Proteomes" id="UP000276776">
    <property type="component" value="Unassembled WGS sequence"/>
</dbReference>
<dbReference type="InterPro" id="IPR002000">
    <property type="entry name" value="Lysosome-assoc_membr_glycop"/>
</dbReference>
<reference evidence="12" key="1">
    <citation type="submission" date="2017-02" db="UniProtKB">
        <authorList>
            <consortium name="WormBaseParasite"/>
        </authorList>
    </citation>
    <scope>IDENTIFICATION</scope>
</reference>
<proteinExistence type="inferred from homology"/>
<keyword evidence="4 8" id="KW-1133">Transmembrane helix</keyword>
<dbReference type="OMA" id="IAYAHFN"/>
<dbReference type="PROSITE" id="PS51407">
    <property type="entry name" value="LAMP_3"/>
    <property type="match status" value="1"/>
</dbReference>
<feature type="domain" description="Lysosome-associated membrane glycoprotein 2-like transmembrane" evidence="9">
    <location>
        <begin position="69"/>
        <end position="100"/>
    </location>
</feature>
<evidence type="ECO:0000256" key="5">
    <source>
        <dbReference type="ARBA" id="ARBA00023136"/>
    </source>
</evidence>
<evidence type="ECO:0000256" key="3">
    <source>
        <dbReference type="ARBA" id="ARBA00022729"/>
    </source>
</evidence>
<name>A0A0N5D4G1_THECL</name>
<comment type="similarity">
    <text evidence="7">Belongs to the LAMP family.</text>
</comment>
<gene>
    <name evidence="10" type="ORF">TCLT_LOCUS7842</name>
</gene>
<feature type="transmembrane region" description="Helical" evidence="8">
    <location>
        <begin position="68"/>
        <end position="90"/>
    </location>
</feature>
<dbReference type="GO" id="GO:0005765">
    <property type="term" value="C:lysosomal membrane"/>
    <property type="evidence" value="ECO:0007669"/>
    <property type="project" value="TreeGrafter"/>
</dbReference>
<dbReference type="Pfam" id="PF21222">
    <property type="entry name" value="Lamp2_2nd"/>
    <property type="match status" value="1"/>
</dbReference>
<keyword evidence="6" id="KW-0325">Glycoprotein</keyword>
<dbReference type="GO" id="GO:0005886">
    <property type="term" value="C:plasma membrane"/>
    <property type="evidence" value="ECO:0007669"/>
    <property type="project" value="TreeGrafter"/>
</dbReference>
<comment type="caution">
    <text evidence="7">Lacks conserved residue(s) required for the propagation of feature annotation.</text>
</comment>
<reference evidence="10 11" key="2">
    <citation type="submission" date="2018-11" db="EMBL/GenBank/DDBJ databases">
        <authorList>
            <consortium name="Pathogen Informatics"/>
        </authorList>
    </citation>
    <scope>NUCLEOTIDE SEQUENCE [LARGE SCALE GENOMIC DNA]</scope>
</reference>
<evidence type="ECO:0000313" key="12">
    <source>
        <dbReference type="WBParaSite" id="TCLT_0000785301-mRNA-1"/>
    </source>
</evidence>
<dbReference type="EMBL" id="UYYF01004550">
    <property type="protein sequence ID" value="VDN05340.1"/>
    <property type="molecule type" value="Genomic_DNA"/>
</dbReference>
<accession>A0A0N5D4G1</accession>
<keyword evidence="3" id="KW-0732">Signal</keyword>
<dbReference type="GO" id="GO:0072594">
    <property type="term" value="P:establishment of protein localization to organelle"/>
    <property type="evidence" value="ECO:0007669"/>
    <property type="project" value="TreeGrafter"/>
</dbReference>
<dbReference type="PANTHER" id="PTHR11506:SF35">
    <property type="entry name" value="LYSOSOME-ASSOCIATED MEMBRANE GLYCOPROTEIN 5"/>
    <property type="match status" value="1"/>
</dbReference>
<organism evidence="12">
    <name type="scientific">Thelazia callipaeda</name>
    <name type="common">Oriental eyeworm</name>
    <name type="synonym">Parasitic nematode</name>
    <dbReference type="NCBI Taxonomy" id="103827"/>
    <lineage>
        <taxon>Eukaryota</taxon>
        <taxon>Metazoa</taxon>
        <taxon>Ecdysozoa</taxon>
        <taxon>Nematoda</taxon>
        <taxon>Chromadorea</taxon>
        <taxon>Rhabditida</taxon>
        <taxon>Spirurina</taxon>
        <taxon>Spiruromorpha</taxon>
        <taxon>Thelazioidea</taxon>
        <taxon>Thelaziidae</taxon>
        <taxon>Thelazia</taxon>
    </lineage>
</organism>
<dbReference type="AlphaFoldDB" id="A0A0N5D4G1"/>
<evidence type="ECO:0000256" key="2">
    <source>
        <dbReference type="ARBA" id="ARBA00022692"/>
    </source>
</evidence>
<dbReference type="STRING" id="103827.A0A0N5D4G1"/>
<keyword evidence="11" id="KW-1185">Reference proteome</keyword>
<evidence type="ECO:0000313" key="10">
    <source>
        <dbReference type="EMBL" id="VDN05340.1"/>
    </source>
</evidence>
<evidence type="ECO:0000256" key="7">
    <source>
        <dbReference type="PROSITE-ProRule" id="PRU00740"/>
    </source>
</evidence>
<sequence length="103" mass="11577">MNKHAVLELSSSIDEAYQCSIVTLNFEKSSLIRLHDMRLIAYAHFNATKFPEDQEYTLCRLDFRTSNLVPIVVGVCLAALVITVLIAYLIGRARAKRQGYASV</sequence>
<evidence type="ECO:0000313" key="11">
    <source>
        <dbReference type="Proteomes" id="UP000276776"/>
    </source>
</evidence>
<comment type="subcellular location">
    <subcellularLocation>
        <location evidence="1">Cell membrane</location>
        <topology evidence="1">Single-pass type I membrane protein</topology>
    </subcellularLocation>
    <subcellularLocation>
        <location evidence="7">Membrane</location>
        <topology evidence="7">Single-pass type I membrane protein</topology>
    </subcellularLocation>
</comment>
<keyword evidence="2 7" id="KW-0812">Transmembrane</keyword>
<dbReference type="OrthoDB" id="6232933at2759"/>
<evidence type="ECO:0000259" key="9">
    <source>
        <dbReference type="Pfam" id="PF21222"/>
    </source>
</evidence>
<evidence type="ECO:0000256" key="4">
    <source>
        <dbReference type="ARBA" id="ARBA00022989"/>
    </source>
</evidence>
<protein>
    <submittedName>
        <fullName evidence="12">Lysosome-associated membrane glycoprotein 1</fullName>
    </submittedName>
</protein>
<keyword evidence="5 7" id="KW-0472">Membrane</keyword>
<evidence type="ECO:0000256" key="8">
    <source>
        <dbReference type="SAM" id="Phobius"/>
    </source>
</evidence>
<dbReference type="PANTHER" id="PTHR11506">
    <property type="entry name" value="LYSOSOME-ASSOCIATED MEMBRANE GLYCOPROTEIN"/>
    <property type="match status" value="1"/>
</dbReference>
<dbReference type="GO" id="GO:0031902">
    <property type="term" value="C:late endosome membrane"/>
    <property type="evidence" value="ECO:0007669"/>
    <property type="project" value="TreeGrafter"/>
</dbReference>
<evidence type="ECO:0000256" key="1">
    <source>
        <dbReference type="ARBA" id="ARBA00004251"/>
    </source>
</evidence>
<evidence type="ECO:0000256" key="6">
    <source>
        <dbReference type="ARBA" id="ARBA00023180"/>
    </source>
</evidence>
<dbReference type="InterPro" id="IPR048524">
    <property type="entry name" value="Lamp2-like_TM"/>
</dbReference>